<organism evidence="6 7">
    <name type="scientific">Pogona vitticeps</name>
    <name type="common">central bearded dragon</name>
    <dbReference type="NCBI Taxonomy" id="103695"/>
    <lineage>
        <taxon>Eukaryota</taxon>
        <taxon>Metazoa</taxon>
        <taxon>Chordata</taxon>
        <taxon>Craniata</taxon>
        <taxon>Vertebrata</taxon>
        <taxon>Euteleostomi</taxon>
        <taxon>Lepidosauria</taxon>
        <taxon>Squamata</taxon>
        <taxon>Bifurcata</taxon>
        <taxon>Unidentata</taxon>
        <taxon>Episquamata</taxon>
        <taxon>Toxicofera</taxon>
        <taxon>Iguania</taxon>
        <taxon>Acrodonta</taxon>
        <taxon>Agamidae</taxon>
        <taxon>Amphibolurinae</taxon>
        <taxon>Pogona</taxon>
    </lineage>
</organism>
<dbReference type="InterPro" id="IPR019808">
    <property type="entry name" value="Histidine_triad_CS"/>
</dbReference>
<dbReference type="RefSeq" id="XP_072849204.1">
    <property type="nucleotide sequence ID" value="XM_072993103.1"/>
</dbReference>
<dbReference type="CDD" id="cd01276">
    <property type="entry name" value="PKCI_related"/>
    <property type="match status" value="1"/>
</dbReference>
<dbReference type="InterPro" id="IPR001310">
    <property type="entry name" value="Histidine_triad_HIT"/>
</dbReference>
<feature type="short sequence motif" description="Histidine triad motif" evidence="3">
    <location>
        <begin position="164"/>
        <end position="168"/>
    </location>
</feature>
<dbReference type="SUPFAM" id="SSF54197">
    <property type="entry name" value="HIT-like"/>
    <property type="match status" value="1"/>
</dbReference>
<proteinExistence type="inferred from homology"/>
<dbReference type="InterPro" id="IPR011146">
    <property type="entry name" value="HIT-like"/>
</dbReference>
<evidence type="ECO:0000256" key="2">
    <source>
        <dbReference type="ARBA" id="ARBA00025764"/>
    </source>
</evidence>
<dbReference type="PANTHER" id="PTHR23089">
    <property type="entry name" value="HISTIDINE TRIAD HIT PROTEIN"/>
    <property type="match status" value="1"/>
</dbReference>
<comment type="similarity">
    <text evidence="2">Belongs to the HINT family.</text>
</comment>
<dbReference type="GeneID" id="110082838"/>
<evidence type="ECO:0000256" key="3">
    <source>
        <dbReference type="PROSITE-ProRule" id="PRU00464"/>
    </source>
</evidence>
<keyword evidence="6" id="KW-1185">Reference proteome</keyword>
<evidence type="ECO:0000313" key="7">
    <source>
        <dbReference type="RefSeq" id="XP_072849204.1"/>
    </source>
</evidence>
<gene>
    <name evidence="7" type="primary">HINT2</name>
</gene>
<dbReference type="PROSITE" id="PS51084">
    <property type="entry name" value="HIT_2"/>
    <property type="match status" value="1"/>
</dbReference>
<feature type="compositionally biased region" description="Gly residues" evidence="4">
    <location>
        <begin position="28"/>
        <end position="53"/>
    </location>
</feature>
<feature type="region of interest" description="Disordered" evidence="4">
    <location>
        <begin position="25"/>
        <end position="66"/>
    </location>
</feature>
<comment type="catalytic activity">
    <reaction evidence="1">
        <text>adenosine 5'-phosphoramidate + H2O = NH4(+) + AMP</text>
        <dbReference type="Rhea" id="RHEA:67916"/>
        <dbReference type="ChEBI" id="CHEBI:15377"/>
        <dbReference type="ChEBI" id="CHEBI:28938"/>
        <dbReference type="ChEBI" id="CHEBI:57890"/>
        <dbReference type="ChEBI" id="CHEBI:456215"/>
    </reaction>
</comment>
<dbReference type="PRINTS" id="PR00332">
    <property type="entry name" value="HISTRIAD"/>
</dbReference>
<dbReference type="PROSITE" id="PS00892">
    <property type="entry name" value="HIT_1"/>
    <property type="match status" value="1"/>
</dbReference>
<evidence type="ECO:0000313" key="6">
    <source>
        <dbReference type="Proteomes" id="UP001652642"/>
    </source>
</evidence>
<reference evidence="7" key="2">
    <citation type="submission" date="2025-08" db="UniProtKB">
        <authorList>
            <consortium name="RefSeq"/>
        </authorList>
    </citation>
    <scope>IDENTIFICATION</scope>
</reference>
<dbReference type="Gene3D" id="3.30.428.10">
    <property type="entry name" value="HIT-like"/>
    <property type="match status" value="1"/>
</dbReference>
<evidence type="ECO:0000259" key="5">
    <source>
        <dbReference type="PROSITE" id="PS51084"/>
    </source>
</evidence>
<evidence type="ECO:0000256" key="1">
    <source>
        <dbReference type="ARBA" id="ARBA00024472"/>
    </source>
</evidence>
<feature type="domain" description="HIT" evidence="5">
    <location>
        <begin position="72"/>
        <end position="180"/>
    </location>
</feature>
<protein>
    <submittedName>
        <fullName evidence="7">Adenosine 5'-monophosphoramidase HINT2</fullName>
    </submittedName>
</protein>
<dbReference type="Pfam" id="PF01230">
    <property type="entry name" value="HIT"/>
    <property type="match status" value="1"/>
</dbReference>
<dbReference type="Proteomes" id="UP001652642">
    <property type="component" value="Chromosome 2"/>
</dbReference>
<evidence type="ECO:0000256" key="4">
    <source>
        <dbReference type="SAM" id="MobiDB-lite"/>
    </source>
</evidence>
<name>A0ABM5FUY4_9SAUR</name>
<sequence>MAAAVGRGAAAGRALLPWGWRRAAQARGGSGGGGAQRGLAGTRGGGGSVGGEGPEGEVDRARRAAETPAPTVFSRILDGSLPAKILYEDDQCVAFRDAAPQAPVHFLVIPRRPIPRISRAAESDAQLLGHLLVVATKVARAEGLSEGYRVVVNDGKDGAQSVYHLHFHVLGGRQMRWPPG</sequence>
<reference evidence="6" key="1">
    <citation type="submission" date="2025-05" db="UniProtKB">
        <authorList>
            <consortium name="RefSeq"/>
        </authorList>
    </citation>
    <scope>NUCLEOTIDE SEQUENCE [LARGE SCALE GENOMIC DNA]</scope>
</reference>
<dbReference type="InterPro" id="IPR036265">
    <property type="entry name" value="HIT-like_sf"/>
</dbReference>
<accession>A0ABM5FUY4</accession>